<reference evidence="1 2" key="1">
    <citation type="submission" date="2013-04" db="EMBL/GenBank/DDBJ databases">
        <authorList>
            <person name="Harkins D.M."/>
            <person name="Durkin A.S."/>
            <person name="Brinkac L.M."/>
            <person name="Haft D.H."/>
            <person name="Selengut J.D."/>
            <person name="Sanka R."/>
            <person name="DePew J."/>
            <person name="Purushe J."/>
            <person name="Hartskeerl R.A."/>
            <person name="Ahmed A."/>
            <person name="van der Linden H."/>
            <person name="Goris M.G.A."/>
            <person name="Vinetz J.M."/>
            <person name="Sutton G.G."/>
            <person name="Nierman W.C."/>
            <person name="Fouts D.E."/>
        </authorList>
    </citation>
    <scope>NUCLEOTIDE SEQUENCE [LARGE SCALE GENOMIC DNA]</scope>
    <source>
        <strain evidence="1 2">Sao Paulo</strain>
    </source>
</reference>
<dbReference type="AlphaFoldDB" id="A0A5E8HDX2"/>
<sequence>MVFAKAIGPSRVFLVHGFGHILGTLSAQNQFSMVFLKLCSHFEK</sequence>
<evidence type="ECO:0000313" key="2">
    <source>
        <dbReference type="Proteomes" id="UP000013996"/>
    </source>
</evidence>
<accession>A0A5E8HDX2</accession>
<organism evidence="1 2">
    <name type="scientific">Leptospira yanagawae serovar Saopaulo str. Sao Paulo = ATCC 700523</name>
    <dbReference type="NCBI Taxonomy" id="1249483"/>
    <lineage>
        <taxon>Bacteria</taxon>
        <taxon>Pseudomonadati</taxon>
        <taxon>Spirochaetota</taxon>
        <taxon>Spirochaetia</taxon>
        <taxon>Leptospirales</taxon>
        <taxon>Leptospiraceae</taxon>
        <taxon>Leptospira</taxon>
    </lineage>
</organism>
<evidence type="ECO:0000313" key="1">
    <source>
        <dbReference type="EMBL" id="EOQ89475.1"/>
    </source>
</evidence>
<dbReference type="STRING" id="1249483.LEP1GSC202_1810"/>
<comment type="caution">
    <text evidence="1">The sequence shown here is derived from an EMBL/GenBank/DDBJ whole genome shotgun (WGS) entry which is preliminary data.</text>
</comment>
<proteinExistence type="predicted"/>
<protein>
    <submittedName>
        <fullName evidence="1">Uncharacterized protein</fullName>
    </submittedName>
</protein>
<gene>
    <name evidence="1" type="ORF">LEP1GSC202_1810</name>
</gene>
<name>A0A5E8HDX2_9LEPT</name>
<dbReference type="EMBL" id="AOGX02000015">
    <property type="protein sequence ID" value="EOQ89475.1"/>
    <property type="molecule type" value="Genomic_DNA"/>
</dbReference>
<dbReference type="Proteomes" id="UP000013996">
    <property type="component" value="Unassembled WGS sequence"/>
</dbReference>